<dbReference type="GO" id="GO:0006004">
    <property type="term" value="P:fucose metabolic process"/>
    <property type="evidence" value="ECO:0007669"/>
    <property type="project" value="TreeGrafter"/>
</dbReference>
<evidence type="ECO:0000256" key="2">
    <source>
        <dbReference type="ARBA" id="ARBA00012662"/>
    </source>
</evidence>
<keyword evidence="5" id="KW-0326">Glycosidase</keyword>
<evidence type="ECO:0000259" key="7">
    <source>
        <dbReference type="Pfam" id="PF01120"/>
    </source>
</evidence>
<evidence type="ECO:0000256" key="3">
    <source>
        <dbReference type="ARBA" id="ARBA00022729"/>
    </source>
</evidence>
<gene>
    <name evidence="8" type="ORF">GSLYS_00001617001</name>
</gene>
<dbReference type="SUPFAM" id="SSF51445">
    <property type="entry name" value="(Trans)glycosidases"/>
    <property type="match status" value="1"/>
</dbReference>
<dbReference type="AlphaFoldDB" id="A0AAV2H230"/>
<feature type="non-terminal residue" evidence="8">
    <location>
        <position position="1"/>
    </location>
</feature>
<feature type="domain" description="Glycoside hydrolase family 29 N-terminal" evidence="7">
    <location>
        <begin position="1"/>
        <end position="96"/>
    </location>
</feature>
<dbReference type="InterPro" id="IPR000933">
    <property type="entry name" value="Glyco_hydro_29"/>
</dbReference>
<reference evidence="8 9" key="1">
    <citation type="submission" date="2024-04" db="EMBL/GenBank/DDBJ databases">
        <authorList>
            <consortium name="Genoscope - CEA"/>
            <person name="William W."/>
        </authorList>
    </citation>
    <scope>NUCLEOTIDE SEQUENCE [LARGE SCALE GENOMIC DNA]</scope>
</reference>
<dbReference type="PANTHER" id="PTHR10030:SF37">
    <property type="entry name" value="ALPHA-L-FUCOSIDASE-RELATED"/>
    <property type="match status" value="1"/>
</dbReference>
<keyword evidence="3" id="KW-0732">Signal</keyword>
<dbReference type="GO" id="GO:0004560">
    <property type="term" value="F:alpha-L-fucosidase activity"/>
    <property type="evidence" value="ECO:0007669"/>
    <property type="project" value="UniProtKB-EC"/>
</dbReference>
<accession>A0AAV2H230</accession>
<organism evidence="8 9">
    <name type="scientific">Lymnaea stagnalis</name>
    <name type="common">Great pond snail</name>
    <name type="synonym">Helix stagnalis</name>
    <dbReference type="NCBI Taxonomy" id="6523"/>
    <lineage>
        <taxon>Eukaryota</taxon>
        <taxon>Metazoa</taxon>
        <taxon>Spiralia</taxon>
        <taxon>Lophotrochozoa</taxon>
        <taxon>Mollusca</taxon>
        <taxon>Gastropoda</taxon>
        <taxon>Heterobranchia</taxon>
        <taxon>Euthyneura</taxon>
        <taxon>Panpulmonata</taxon>
        <taxon>Hygrophila</taxon>
        <taxon>Lymnaeoidea</taxon>
        <taxon>Lymnaeidae</taxon>
        <taxon>Lymnaea</taxon>
    </lineage>
</organism>
<evidence type="ECO:0000256" key="6">
    <source>
        <dbReference type="SAM" id="Phobius"/>
    </source>
</evidence>
<dbReference type="InterPro" id="IPR017853">
    <property type="entry name" value="GH"/>
</dbReference>
<evidence type="ECO:0000256" key="1">
    <source>
        <dbReference type="ARBA" id="ARBA00007951"/>
    </source>
</evidence>
<dbReference type="Gene3D" id="3.20.20.80">
    <property type="entry name" value="Glycosidases"/>
    <property type="match status" value="1"/>
</dbReference>
<keyword evidence="6" id="KW-0472">Membrane</keyword>
<dbReference type="Proteomes" id="UP001497497">
    <property type="component" value="Unassembled WGS sequence"/>
</dbReference>
<protein>
    <recommendedName>
        <fullName evidence="2">alpha-L-fucosidase</fullName>
        <ecNumber evidence="2">3.2.1.51</ecNumber>
    </recommendedName>
</protein>
<evidence type="ECO:0000313" key="9">
    <source>
        <dbReference type="Proteomes" id="UP001497497"/>
    </source>
</evidence>
<name>A0AAV2H230_LYMST</name>
<dbReference type="EC" id="3.2.1.51" evidence="2"/>
<proteinExistence type="inferred from homology"/>
<dbReference type="EMBL" id="CAXITT010000018">
    <property type="protein sequence ID" value="CAL1527440.1"/>
    <property type="molecule type" value="Genomic_DNA"/>
</dbReference>
<evidence type="ECO:0000313" key="8">
    <source>
        <dbReference type="EMBL" id="CAL1527440.1"/>
    </source>
</evidence>
<dbReference type="GO" id="GO:0005764">
    <property type="term" value="C:lysosome"/>
    <property type="evidence" value="ECO:0007669"/>
    <property type="project" value="TreeGrafter"/>
</dbReference>
<dbReference type="SMART" id="SM00812">
    <property type="entry name" value="Alpha_L_fucos"/>
    <property type="match status" value="1"/>
</dbReference>
<keyword evidence="9" id="KW-1185">Reference proteome</keyword>
<sequence length="96" mass="11334">RYQPNWQSLDARPIPQWYDEAKIGIFLHWGVFSVPSYVGAWFWYYWQGPSPSLDVVEFMKMNYPPGFTYADFAPMFTAEFYNPDQWADIFKASGAQ</sequence>
<feature type="transmembrane region" description="Helical" evidence="6">
    <location>
        <begin position="21"/>
        <end position="44"/>
    </location>
</feature>
<comment type="similarity">
    <text evidence="1">Belongs to the glycosyl hydrolase 29 family.</text>
</comment>
<dbReference type="GO" id="GO:0016139">
    <property type="term" value="P:glycoside catabolic process"/>
    <property type="evidence" value="ECO:0007669"/>
    <property type="project" value="TreeGrafter"/>
</dbReference>
<dbReference type="Pfam" id="PF01120">
    <property type="entry name" value="Alpha_L_fucos"/>
    <property type="match status" value="1"/>
</dbReference>
<dbReference type="InterPro" id="IPR057739">
    <property type="entry name" value="Glyco_hydro_29_N"/>
</dbReference>
<evidence type="ECO:0000256" key="5">
    <source>
        <dbReference type="ARBA" id="ARBA00023295"/>
    </source>
</evidence>
<keyword evidence="6" id="KW-1133">Transmembrane helix</keyword>
<dbReference type="PANTHER" id="PTHR10030">
    <property type="entry name" value="ALPHA-L-FUCOSIDASE"/>
    <property type="match status" value="1"/>
</dbReference>
<evidence type="ECO:0000256" key="4">
    <source>
        <dbReference type="ARBA" id="ARBA00022801"/>
    </source>
</evidence>
<keyword evidence="6" id="KW-0812">Transmembrane</keyword>
<keyword evidence="4" id="KW-0378">Hydrolase</keyword>
<comment type="caution">
    <text evidence="8">The sequence shown here is derived from an EMBL/GenBank/DDBJ whole genome shotgun (WGS) entry which is preliminary data.</text>
</comment>